<evidence type="ECO:0000313" key="3">
    <source>
        <dbReference type="Proteomes" id="UP000515663"/>
    </source>
</evidence>
<feature type="signal peptide" evidence="1">
    <location>
        <begin position="1"/>
        <end position="31"/>
    </location>
</feature>
<dbReference type="PIRSF" id="PIRSF029171">
    <property type="entry name" value="Esterase_LipA"/>
    <property type="match status" value="1"/>
</dbReference>
<name>A0A7D7QHK0_9ACTN</name>
<keyword evidence="1" id="KW-0732">Signal</keyword>
<dbReference type="InterPro" id="IPR029058">
    <property type="entry name" value="AB_hydrolase_fold"/>
</dbReference>
<dbReference type="Gene3D" id="3.40.50.1820">
    <property type="entry name" value="alpha/beta hydrolase"/>
    <property type="match status" value="2"/>
</dbReference>
<keyword evidence="2" id="KW-0378">Hydrolase</keyword>
<evidence type="ECO:0000256" key="1">
    <source>
        <dbReference type="SAM" id="SignalP"/>
    </source>
</evidence>
<reference evidence="3" key="1">
    <citation type="submission" date="2020-07" db="EMBL/GenBank/DDBJ databases">
        <title>novel species isolated from the respiratory tract of Marmot.</title>
        <authorList>
            <person name="Zhang G."/>
        </authorList>
    </citation>
    <scope>NUCLEOTIDE SEQUENCE [LARGE SCALE GENOMIC DNA]</scope>
    <source>
        <strain evidence="3">686</strain>
    </source>
</reference>
<dbReference type="EMBL" id="CP059491">
    <property type="protein sequence ID" value="QMT02922.1"/>
    <property type="molecule type" value="Genomic_DNA"/>
</dbReference>
<dbReference type="InterPro" id="IPR005152">
    <property type="entry name" value="Lipase_secreted"/>
</dbReference>
<dbReference type="KEGG" id="gji:H1R19_07315"/>
<dbReference type="Pfam" id="PF03583">
    <property type="entry name" value="LIP"/>
    <property type="match status" value="1"/>
</dbReference>
<dbReference type="AlphaFoldDB" id="A0A7D7QHK0"/>
<dbReference type="Proteomes" id="UP000515663">
    <property type="component" value="Chromosome"/>
</dbReference>
<dbReference type="PANTHER" id="PTHR34853:SF1">
    <property type="entry name" value="LIPASE 5"/>
    <property type="match status" value="1"/>
</dbReference>
<accession>A0A7D7QHK0</accession>
<evidence type="ECO:0000313" key="2">
    <source>
        <dbReference type="EMBL" id="QMT02922.1"/>
    </source>
</evidence>
<protein>
    <submittedName>
        <fullName evidence="2">Alpha/beta fold hydrolase</fullName>
    </submittedName>
</protein>
<dbReference type="GO" id="GO:0004806">
    <property type="term" value="F:triacylglycerol lipase activity"/>
    <property type="evidence" value="ECO:0007669"/>
    <property type="project" value="InterPro"/>
</dbReference>
<feature type="chain" id="PRO_5028414275" evidence="1">
    <location>
        <begin position="32"/>
        <end position="381"/>
    </location>
</feature>
<keyword evidence="3" id="KW-1185">Reference proteome</keyword>
<dbReference type="GO" id="GO:0016042">
    <property type="term" value="P:lipid catabolic process"/>
    <property type="evidence" value="ECO:0007669"/>
    <property type="project" value="InterPro"/>
</dbReference>
<dbReference type="PANTHER" id="PTHR34853">
    <property type="match status" value="1"/>
</dbReference>
<dbReference type="SUPFAM" id="SSF53474">
    <property type="entry name" value="alpha/beta-Hydrolases"/>
    <property type="match status" value="1"/>
</dbReference>
<proteinExistence type="predicted"/>
<sequence length="381" mass="40066">MPGRPPMRIAALVVAVLAWTGLFATAAPAHAAAPDNGFVFTTADVADDQLPTAASAGTRLTYATRDQRGRPAMSSGVYWLPEGTPPAGGWPVVSWAHGTVGIADECAPTRHRLGDGVELPVRAALEAGYAVTATDYAGLGTAGENEYLGGRAAAHSVIDMIRAARSVENTLGARWVSIGHSQGGHAAIQAGRLAPEYAPELPVEGVVAIAPVSLLEELFGIFGPRVPALGALNVLSAPFLYTLAGLDHAHPELRVTDFLTTDGKRFLDRSRSRCNGDLVDALRSVSPGSLVDRSFTDDQSFRNALREYAEVPTSGYPAKVTIAHGILDPVLPYLLSRKLRSAMSDNGVDVDLKTYARADHSSVVDGSLPDVLAAIRQAFGD</sequence>
<organism evidence="2 3">
    <name type="scientific">Gordonia jinghuaiqii</name>
    <dbReference type="NCBI Taxonomy" id="2758710"/>
    <lineage>
        <taxon>Bacteria</taxon>
        <taxon>Bacillati</taxon>
        <taxon>Actinomycetota</taxon>
        <taxon>Actinomycetes</taxon>
        <taxon>Mycobacteriales</taxon>
        <taxon>Gordoniaceae</taxon>
        <taxon>Gordonia</taxon>
    </lineage>
</organism>
<gene>
    <name evidence="2" type="ORF">H1R19_07315</name>
</gene>
<dbReference type="RefSeq" id="WP_219851097.1">
    <property type="nucleotide sequence ID" value="NZ_CP059491.1"/>
</dbReference>